<dbReference type="EMBL" id="FMXM01000003">
    <property type="protein sequence ID" value="SDA55193.1"/>
    <property type="molecule type" value="Genomic_DNA"/>
</dbReference>
<sequence length="63" mass="6901">MMMRLIASIAPTFSNSNGASASPVTLPAETLKGMIRLSFAAYRLSLPLSDHRNETRNHDQKIA</sequence>
<organism evidence="1 2">
    <name type="scientific">Mesorhizobium qingshengii</name>
    <dbReference type="NCBI Taxonomy" id="1165689"/>
    <lineage>
        <taxon>Bacteria</taxon>
        <taxon>Pseudomonadati</taxon>
        <taxon>Pseudomonadota</taxon>
        <taxon>Alphaproteobacteria</taxon>
        <taxon>Hyphomicrobiales</taxon>
        <taxon>Phyllobacteriaceae</taxon>
        <taxon>Mesorhizobium</taxon>
    </lineage>
</organism>
<proteinExistence type="predicted"/>
<name>A0A1G5WAU0_9HYPH</name>
<dbReference type="AlphaFoldDB" id="A0A1G5WAU0"/>
<dbReference type="STRING" id="1165689.SAMN02927914_01336"/>
<accession>A0A1G5WAU0</accession>
<evidence type="ECO:0000313" key="2">
    <source>
        <dbReference type="Proteomes" id="UP000198588"/>
    </source>
</evidence>
<evidence type="ECO:0000313" key="1">
    <source>
        <dbReference type="EMBL" id="SDA55193.1"/>
    </source>
</evidence>
<gene>
    <name evidence="1" type="ORF">SAMN02927914_01336</name>
</gene>
<dbReference type="Proteomes" id="UP000198588">
    <property type="component" value="Unassembled WGS sequence"/>
</dbReference>
<reference evidence="1 2" key="1">
    <citation type="submission" date="2016-10" db="EMBL/GenBank/DDBJ databases">
        <authorList>
            <person name="de Groot N.N."/>
        </authorList>
    </citation>
    <scope>NUCLEOTIDE SEQUENCE [LARGE SCALE GENOMIC DNA]</scope>
    <source>
        <strain evidence="1 2">CGMCC 1.12097</strain>
    </source>
</reference>
<protein>
    <submittedName>
        <fullName evidence="1">Uncharacterized protein</fullName>
    </submittedName>
</protein>